<organism evidence="1 2">
    <name type="scientific">Erwinia aeris</name>
    <dbReference type="NCBI Taxonomy" id="3239803"/>
    <lineage>
        <taxon>Bacteria</taxon>
        <taxon>Pseudomonadati</taxon>
        <taxon>Pseudomonadota</taxon>
        <taxon>Gammaproteobacteria</taxon>
        <taxon>Enterobacterales</taxon>
        <taxon>Erwiniaceae</taxon>
        <taxon>Erwinia</taxon>
    </lineage>
</organism>
<name>A0ABV4E4X9_9GAMM</name>
<evidence type="ECO:0008006" key="3">
    <source>
        <dbReference type="Google" id="ProtNLM"/>
    </source>
</evidence>
<dbReference type="Proteomes" id="UP001565243">
    <property type="component" value="Unassembled WGS sequence"/>
</dbReference>
<proteinExistence type="predicted"/>
<protein>
    <recommendedName>
        <fullName evidence="3">Pectate lyase superfamily protein domain-containing protein</fullName>
    </recommendedName>
</protein>
<sequence length="589" mass="64541">MPTTTVNDVHTKSVATFNDLRKLAPAYEGESVLLRCHTAPGEAIYKGTGGGWFVGSLTAATDDGGTIANTAGNAYHWRRQINNLADLNIGDFGAVPDGKTDAIAAIKAMYNFTFKHSGEAYKAWITFPEGNYAVSSLNISSVYLRMLRINGPTVAYGYSPVAKLTLIGDEGSFVFNTNARRTEVSCLEIYGQYDLAKNTRGFMTNKCAEGQYYQCDRLNISQTGGIVFNMIDTLDTKFNSFYTSNTYDSILKGRPSYQNSWNHLTAIELSNFNVQESHSTTPAFDLPRATQCCIYNGWMEKCNYPMDISNGEWTIDVFSMEGATVPADITFTKAILRHINLQNAAFNRNNATVVRYLGGYDMGYRREESFGTTLAGSMAANWYSSNLRFNNTTEAPVWVYVGDYVTTAESDQVTVRFLGARSESPAASGAINNLTNNFGGGEAILRMRRAKGDDTVKAVGAVEVRGSSPVTDIRLNRPYANNVSIYVKLPANSGYVHVQVESTTDSRFHGGKCFLWTPRGEVVADTVVSKLSSPWTPVDAAAFGTLSGHGIAFDTDGTLVLTTKALPKDNKLRVRINGINYRIPLEIDS</sequence>
<accession>A0ABV4E4X9</accession>
<dbReference type="Gene3D" id="2.160.20.10">
    <property type="entry name" value="Single-stranded right-handed beta-helix, Pectin lyase-like"/>
    <property type="match status" value="1"/>
</dbReference>
<gene>
    <name evidence="1" type="ORF">AB6T85_05960</name>
</gene>
<dbReference type="InterPro" id="IPR012334">
    <property type="entry name" value="Pectin_lyas_fold"/>
</dbReference>
<reference evidence="1 2" key="1">
    <citation type="submission" date="2024-07" db="EMBL/GenBank/DDBJ databases">
        <authorList>
            <person name="Hebao G."/>
        </authorList>
    </citation>
    <scope>NUCLEOTIDE SEQUENCE [LARGE SCALE GENOMIC DNA]</scope>
    <source>
        <strain evidence="1 2">ACCC 02193</strain>
    </source>
</reference>
<dbReference type="SUPFAM" id="SSF51126">
    <property type="entry name" value="Pectin lyase-like"/>
    <property type="match status" value="1"/>
</dbReference>
<dbReference type="InterPro" id="IPR011050">
    <property type="entry name" value="Pectin_lyase_fold/virulence"/>
</dbReference>
<evidence type="ECO:0000313" key="1">
    <source>
        <dbReference type="EMBL" id="MEY8769975.1"/>
    </source>
</evidence>
<dbReference type="RefSeq" id="WP_253454950.1">
    <property type="nucleotide sequence ID" value="NZ_JBGFFX010000002.1"/>
</dbReference>
<keyword evidence="2" id="KW-1185">Reference proteome</keyword>
<evidence type="ECO:0000313" key="2">
    <source>
        <dbReference type="Proteomes" id="UP001565243"/>
    </source>
</evidence>
<comment type="caution">
    <text evidence="1">The sequence shown here is derived from an EMBL/GenBank/DDBJ whole genome shotgun (WGS) entry which is preliminary data.</text>
</comment>
<dbReference type="EMBL" id="JBGFFX010000002">
    <property type="protein sequence ID" value="MEY8769975.1"/>
    <property type="molecule type" value="Genomic_DNA"/>
</dbReference>